<evidence type="ECO:0000313" key="1">
    <source>
        <dbReference type="EMBL" id="GMH24289.1"/>
    </source>
</evidence>
<name>A0AAD3T8D3_NEPGR</name>
<sequence>MLEQESILSAAARLIISTKASCTQFHSPLVALLLFDSATLDGKLSVRDGRISLVVDVLGSNSVPFGICIVCQVLETPTSFHQIEDSSYPHRLSRGTMKTVKSCLINVDLIDGKWRNFFIANLLCVAVNRHDMGDLHIIAPLKAISDGKCHCILRGFSLQLHEIKDEKYRGGHLAFDSRAHLLPRSSVSFPVLTLGIGSNISKTKEGHNKNRIETNWATCAEAKTSVRNVDSRQLEATQ</sequence>
<protein>
    <submittedName>
        <fullName evidence="1">Uncharacterized protein</fullName>
    </submittedName>
</protein>
<dbReference type="EMBL" id="BSYO01000027">
    <property type="protein sequence ID" value="GMH24289.1"/>
    <property type="molecule type" value="Genomic_DNA"/>
</dbReference>
<reference evidence="1" key="1">
    <citation type="submission" date="2023-05" db="EMBL/GenBank/DDBJ databases">
        <title>Nepenthes gracilis genome sequencing.</title>
        <authorList>
            <person name="Fukushima K."/>
        </authorList>
    </citation>
    <scope>NUCLEOTIDE SEQUENCE</scope>
    <source>
        <strain evidence="1">SING2019-196</strain>
    </source>
</reference>
<dbReference type="Proteomes" id="UP001279734">
    <property type="component" value="Unassembled WGS sequence"/>
</dbReference>
<gene>
    <name evidence="1" type="ORF">Nepgr_026132</name>
</gene>
<accession>A0AAD3T8D3</accession>
<dbReference type="AlphaFoldDB" id="A0AAD3T8D3"/>
<proteinExistence type="predicted"/>
<comment type="caution">
    <text evidence="1">The sequence shown here is derived from an EMBL/GenBank/DDBJ whole genome shotgun (WGS) entry which is preliminary data.</text>
</comment>
<organism evidence="1 2">
    <name type="scientific">Nepenthes gracilis</name>
    <name type="common">Slender pitcher plant</name>
    <dbReference type="NCBI Taxonomy" id="150966"/>
    <lineage>
        <taxon>Eukaryota</taxon>
        <taxon>Viridiplantae</taxon>
        <taxon>Streptophyta</taxon>
        <taxon>Embryophyta</taxon>
        <taxon>Tracheophyta</taxon>
        <taxon>Spermatophyta</taxon>
        <taxon>Magnoliopsida</taxon>
        <taxon>eudicotyledons</taxon>
        <taxon>Gunneridae</taxon>
        <taxon>Pentapetalae</taxon>
        <taxon>Caryophyllales</taxon>
        <taxon>Nepenthaceae</taxon>
        <taxon>Nepenthes</taxon>
    </lineage>
</organism>
<evidence type="ECO:0000313" key="2">
    <source>
        <dbReference type="Proteomes" id="UP001279734"/>
    </source>
</evidence>
<keyword evidence="2" id="KW-1185">Reference proteome</keyword>